<dbReference type="EMBL" id="JAQZSM010000010">
    <property type="protein sequence ID" value="MDD7971917.1"/>
    <property type="molecule type" value="Genomic_DNA"/>
</dbReference>
<accession>A0ABT5T9W7</accession>
<organism evidence="1 2">
    <name type="scientific">Roseinatronobacter alkalisoli</name>
    <dbReference type="NCBI Taxonomy" id="3028235"/>
    <lineage>
        <taxon>Bacteria</taxon>
        <taxon>Pseudomonadati</taxon>
        <taxon>Pseudomonadota</taxon>
        <taxon>Alphaproteobacteria</taxon>
        <taxon>Rhodobacterales</taxon>
        <taxon>Paracoccaceae</taxon>
        <taxon>Roseinatronobacter</taxon>
    </lineage>
</organism>
<name>A0ABT5T9W7_9RHOB</name>
<dbReference type="RefSeq" id="WP_274352590.1">
    <property type="nucleotide sequence ID" value="NZ_JAQZSM010000010.1"/>
</dbReference>
<evidence type="ECO:0000313" key="1">
    <source>
        <dbReference type="EMBL" id="MDD7971917.1"/>
    </source>
</evidence>
<keyword evidence="2" id="KW-1185">Reference proteome</keyword>
<proteinExistence type="predicted"/>
<gene>
    <name evidence="1" type="ORF">PUT78_12465</name>
</gene>
<evidence type="ECO:0000313" key="2">
    <source>
        <dbReference type="Proteomes" id="UP001431784"/>
    </source>
</evidence>
<dbReference type="Proteomes" id="UP001431784">
    <property type="component" value="Unassembled WGS sequence"/>
</dbReference>
<reference evidence="1" key="1">
    <citation type="submission" date="2023-02" db="EMBL/GenBank/DDBJ databases">
        <title>Description of Roseinatronobacter alkalisoli sp. nov., an alkaliphilic bacerium isolated from soda soil.</title>
        <authorList>
            <person name="Wei W."/>
        </authorList>
    </citation>
    <scope>NUCLEOTIDE SEQUENCE</scope>
    <source>
        <strain evidence="1">HJB301</strain>
    </source>
</reference>
<sequence length="294" mass="30798">MTGRGPDGTPQGFDRILVVDWSANSTPKRGADSIWIGSAGAGATPPENMPTRALAMDGLRARINAGLSAGHRVLVTFDIGFGFPAGFAQRVTGQASALAVWDWLALRITDDARNRNNRFDVAAGINRLFPGVGPFWGRPVGRDLPDLPDKGTARQGHGLAELRATEALCAGAHPMWKLYTTGSVGSQSLLGQAHLARLRVEYGRHLAVWPMQGAGAQVVLAETYLSLIGAAVRVAQGYACKDAAQVDLLARAFAGVDMAGLLVAPAAAHVLRDEGWILGAGHDKALLGALDVAA</sequence>
<protein>
    <submittedName>
        <fullName evidence="1">Molybdopterin guanine dinucleotide synthesis</fullName>
    </submittedName>
</protein>
<comment type="caution">
    <text evidence="1">The sequence shown here is derived from an EMBL/GenBank/DDBJ whole genome shotgun (WGS) entry which is preliminary data.</text>
</comment>